<gene>
    <name evidence="4" type="ORF">H8891_14625</name>
</gene>
<keyword evidence="1" id="KW-0238">DNA-binding</keyword>
<dbReference type="Pfam" id="PF00239">
    <property type="entry name" value="Resolvase"/>
    <property type="match status" value="1"/>
</dbReference>
<dbReference type="SMART" id="SM00857">
    <property type="entry name" value="Resolvase"/>
    <property type="match status" value="1"/>
</dbReference>
<evidence type="ECO:0000313" key="4">
    <source>
        <dbReference type="EMBL" id="MBC6005022.1"/>
    </source>
</evidence>
<dbReference type="PROSITE" id="PS51736">
    <property type="entry name" value="RECOMBINASES_3"/>
    <property type="match status" value="1"/>
</dbReference>
<comment type="caution">
    <text evidence="4">The sequence shown here is derived from an EMBL/GenBank/DDBJ whole genome shotgun (WGS) entry which is preliminary data.</text>
</comment>
<keyword evidence="2" id="KW-0233">DNA recombination</keyword>
<sequence>MSSKIYGYCRISTIKQSIERQHRNILDLYPNAIIVDEVFTGTKVEGRRELNKLLKVVKQGDTIVFDSVSRMSRSTDEGFKLYKELFNKGIDLVFIKEPHINTTTYKSARGNQIQLTDTMVDSILEGINKYLLALAEQQIRLAFEQSEKEVKDLQQRTKEGIETARLQGKQIGLKEGTKLTTKKSIAAKEIILKHSKDFKGTLSDVNVIKLCGISRNSYYKYKKELVEELNDKYQD</sequence>
<evidence type="ECO:0000256" key="2">
    <source>
        <dbReference type="ARBA" id="ARBA00023172"/>
    </source>
</evidence>
<evidence type="ECO:0000259" key="3">
    <source>
        <dbReference type="PROSITE" id="PS51736"/>
    </source>
</evidence>
<dbReference type="CDD" id="cd03768">
    <property type="entry name" value="SR_ResInv"/>
    <property type="match status" value="1"/>
</dbReference>
<accession>A0ABR7K7C7</accession>
<reference evidence="4 5" key="1">
    <citation type="submission" date="2020-08" db="EMBL/GenBank/DDBJ databases">
        <authorList>
            <person name="Liu C."/>
            <person name="Sun Q."/>
        </authorList>
    </citation>
    <scope>NUCLEOTIDE SEQUENCE [LARGE SCALE GENOMIC DNA]</scope>
    <source>
        <strain evidence="4 5">NSJ-45</strain>
    </source>
</reference>
<evidence type="ECO:0000313" key="5">
    <source>
        <dbReference type="Proteomes" id="UP000611796"/>
    </source>
</evidence>
<dbReference type="SUPFAM" id="SSF53041">
    <property type="entry name" value="Resolvase-like"/>
    <property type="match status" value="1"/>
</dbReference>
<dbReference type="InterPro" id="IPR050639">
    <property type="entry name" value="SSR_resolvase"/>
</dbReference>
<organism evidence="4 5">
    <name type="scientific">Paeniclostridium hominis</name>
    <dbReference type="NCBI Taxonomy" id="2764329"/>
    <lineage>
        <taxon>Bacteria</taxon>
        <taxon>Bacillati</taxon>
        <taxon>Bacillota</taxon>
        <taxon>Clostridia</taxon>
        <taxon>Peptostreptococcales</taxon>
        <taxon>Peptostreptococcaceae</taxon>
        <taxon>Paeniclostridium</taxon>
    </lineage>
</organism>
<dbReference type="PANTHER" id="PTHR30461:SF2">
    <property type="entry name" value="SERINE RECOMBINASE PINE-RELATED"/>
    <property type="match status" value="1"/>
</dbReference>
<dbReference type="InterPro" id="IPR036162">
    <property type="entry name" value="Resolvase-like_N_sf"/>
</dbReference>
<dbReference type="Proteomes" id="UP000611796">
    <property type="component" value="Unassembled WGS sequence"/>
</dbReference>
<feature type="domain" description="Resolvase/invertase-type recombinase catalytic" evidence="3">
    <location>
        <begin position="4"/>
        <end position="168"/>
    </location>
</feature>
<keyword evidence="5" id="KW-1185">Reference proteome</keyword>
<dbReference type="Gene3D" id="3.40.50.1390">
    <property type="entry name" value="Resolvase, N-terminal catalytic domain"/>
    <property type="match status" value="1"/>
</dbReference>
<dbReference type="EMBL" id="JACRWD010000014">
    <property type="protein sequence ID" value="MBC6005022.1"/>
    <property type="molecule type" value="Genomic_DNA"/>
</dbReference>
<proteinExistence type="predicted"/>
<name>A0ABR7K7C7_9FIRM</name>
<dbReference type="PANTHER" id="PTHR30461">
    <property type="entry name" value="DNA-INVERTASE FROM LAMBDOID PROPHAGE"/>
    <property type="match status" value="1"/>
</dbReference>
<protein>
    <submittedName>
        <fullName evidence="4">Recombinase family protein</fullName>
    </submittedName>
</protein>
<dbReference type="InterPro" id="IPR006119">
    <property type="entry name" value="Resolv_N"/>
</dbReference>
<evidence type="ECO:0000256" key="1">
    <source>
        <dbReference type="ARBA" id="ARBA00023125"/>
    </source>
</evidence>